<organism evidence="3 4">
    <name type="scientific">Nonomuraea phyllanthi</name>
    <dbReference type="NCBI Taxonomy" id="2219224"/>
    <lineage>
        <taxon>Bacteria</taxon>
        <taxon>Bacillati</taxon>
        <taxon>Actinomycetota</taxon>
        <taxon>Actinomycetes</taxon>
        <taxon>Streptosporangiales</taxon>
        <taxon>Streptosporangiaceae</taxon>
        <taxon>Nonomuraea</taxon>
    </lineage>
</organism>
<dbReference type="InterPro" id="IPR036291">
    <property type="entry name" value="NAD(P)-bd_dom_sf"/>
</dbReference>
<keyword evidence="4" id="KW-1185">Reference proteome</keyword>
<proteinExistence type="inferred from homology"/>
<accession>A0A5C4WMA6</accession>
<evidence type="ECO:0000256" key="2">
    <source>
        <dbReference type="ARBA" id="ARBA00023002"/>
    </source>
</evidence>
<dbReference type="PRINTS" id="PR00080">
    <property type="entry name" value="SDRFAMILY"/>
</dbReference>
<reference evidence="3 4" key="1">
    <citation type="submission" date="2019-10" db="EMBL/GenBank/DDBJ databases">
        <title>Nonomuraea sp. nov., isolated from Phyllanthus amarus.</title>
        <authorList>
            <person name="Klykleung N."/>
            <person name="Tanasupawat S."/>
        </authorList>
    </citation>
    <scope>NUCLEOTIDE SEQUENCE [LARGE SCALE GENOMIC DNA]</scope>
    <source>
        <strain evidence="3 4">PA1-10</strain>
    </source>
</reference>
<evidence type="ECO:0000313" key="4">
    <source>
        <dbReference type="Proteomes" id="UP000312512"/>
    </source>
</evidence>
<dbReference type="Pfam" id="PF13561">
    <property type="entry name" value="adh_short_C2"/>
    <property type="match status" value="1"/>
</dbReference>
<comment type="similarity">
    <text evidence="1">Belongs to the short-chain dehydrogenases/reductases (SDR) family.</text>
</comment>
<dbReference type="EC" id="1.1.1.47" evidence="3"/>
<dbReference type="PRINTS" id="PR00081">
    <property type="entry name" value="GDHRDH"/>
</dbReference>
<keyword evidence="2 3" id="KW-0560">Oxidoreductase</keyword>
<dbReference type="GO" id="GO:0047936">
    <property type="term" value="F:glucose 1-dehydrogenase [NAD(P)+] activity"/>
    <property type="evidence" value="ECO:0007669"/>
    <property type="project" value="UniProtKB-EC"/>
</dbReference>
<dbReference type="CDD" id="cd05233">
    <property type="entry name" value="SDR_c"/>
    <property type="match status" value="1"/>
</dbReference>
<dbReference type="PANTHER" id="PTHR43639">
    <property type="entry name" value="OXIDOREDUCTASE, SHORT-CHAIN DEHYDROGENASE/REDUCTASE FAMILY (AFU_ORTHOLOGUE AFUA_5G02870)"/>
    <property type="match status" value="1"/>
</dbReference>
<evidence type="ECO:0000256" key="1">
    <source>
        <dbReference type="ARBA" id="ARBA00006484"/>
    </source>
</evidence>
<dbReference type="Gene3D" id="3.40.50.720">
    <property type="entry name" value="NAD(P)-binding Rossmann-like Domain"/>
    <property type="match status" value="1"/>
</dbReference>
<name>A0A5C4WMA6_9ACTN</name>
<accession>A0A5P9YT32</accession>
<dbReference type="RefSeq" id="WP_139631017.1">
    <property type="nucleotide sequence ID" value="NZ_CP045572.1"/>
</dbReference>
<comment type="caution">
    <text evidence="3">The sequence shown here is derived from an EMBL/GenBank/DDBJ whole genome shotgun (WGS) entry which is preliminary data.</text>
</comment>
<dbReference type="AlphaFoldDB" id="A0A5C4WMA6"/>
<dbReference type="SUPFAM" id="SSF51735">
    <property type="entry name" value="NAD(P)-binding Rossmann-fold domains"/>
    <property type="match status" value="1"/>
</dbReference>
<dbReference type="PANTHER" id="PTHR43639:SF1">
    <property type="entry name" value="SHORT-CHAIN DEHYDROGENASE_REDUCTASE FAMILY PROTEIN"/>
    <property type="match status" value="1"/>
</dbReference>
<dbReference type="InterPro" id="IPR002347">
    <property type="entry name" value="SDR_fam"/>
</dbReference>
<dbReference type="Proteomes" id="UP000312512">
    <property type="component" value="Unassembled WGS sequence"/>
</dbReference>
<dbReference type="OrthoDB" id="4380821at2"/>
<gene>
    <name evidence="3" type="ORF">FH608_014410</name>
</gene>
<dbReference type="FunFam" id="3.40.50.720:FF:000084">
    <property type="entry name" value="Short-chain dehydrogenase reductase"/>
    <property type="match status" value="1"/>
</dbReference>
<sequence length="248" mass="25315">MNGELSGSGALITGGSGGIGLATARALVRLGAEVVLSGRNAGRGEQAVAELREIGGTAHFAAADLRDQESARSLARAAAGLLGHVDVLVNNAGVYPFGPTDRMSEKDFDWVYGLNVKAPYFLVAELAPAMAERGHGVIVNVTTMVAEFGMAGMSLYGSSKAAVELLTKAWAAEFGPHGVRVNAVRPGPIRTEGTSGMGEDLDRLAQAAPADRAGTPEEVAEAIAFLASPRAGFVQGATLAVDGGRTAV</sequence>
<evidence type="ECO:0000313" key="3">
    <source>
        <dbReference type="EMBL" id="KAB8194422.1"/>
    </source>
</evidence>
<protein>
    <submittedName>
        <fullName evidence="3">Glucose 1-dehydrogenase</fullName>
        <ecNumber evidence="3">1.1.1.47</ecNumber>
    </submittedName>
</protein>
<dbReference type="NCBIfam" id="NF005559">
    <property type="entry name" value="PRK07231.1"/>
    <property type="match status" value="1"/>
</dbReference>
<dbReference type="EMBL" id="VDLX02000005">
    <property type="protein sequence ID" value="KAB8194422.1"/>
    <property type="molecule type" value="Genomic_DNA"/>
</dbReference>